<dbReference type="InterPro" id="IPR059123">
    <property type="entry name" value="StrF_dom"/>
</dbReference>
<dbReference type="KEGG" id="rsb:RS694_19445"/>
<reference evidence="2 3" key="1">
    <citation type="submission" date="2017-01" db="EMBL/GenBank/DDBJ databases">
        <authorList>
            <person name="Mah S.A."/>
            <person name="Swanson W.J."/>
            <person name="Moy G.W."/>
            <person name="Vacquier V.D."/>
        </authorList>
    </citation>
    <scope>NUCLEOTIDE SEQUENCE [LARGE SCALE GENOMIC DNA]</scope>
    <source>
        <strain evidence="2 3">DSM 22694</strain>
    </source>
</reference>
<dbReference type="Pfam" id="PF13712">
    <property type="entry name" value="Glyco_tranf_2_5"/>
    <property type="match status" value="1"/>
</dbReference>
<evidence type="ECO:0000259" key="1">
    <source>
        <dbReference type="Pfam" id="PF13712"/>
    </source>
</evidence>
<evidence type="ECO:0000313" key="3">
    <source>
        <dbReference type="Proteomes" id="UP000186110"/>
    </source>
</evidence>
<dbReference type="Gene3D" id="3.90.550.10">
    <property type="entry name" value="Spore Coat Polysaccharide Biosynthesis Protein SpsA, Chain A"/>
    <property type="match status" value="1"/>
</dbReference>
<protein>
    <recommendedName>
        <fullName evidence="1">Streptomycin biosynthesis protein StrF domain-containing protein</fullName>
    </recommendedName>
</protein>
<proteinExistence type="predicted"/>
<accession>A0A1P8KG19</accession>
<dbReference type="Proteomes" id="UP000186110">
    <property type="component" value="Chromosome"/>
</dbReference>
<dbReference type="SUPFAM" id="SSF53448">
    <property type="entry name" value="Nucleotide-diphospho-sugar transferases"/>
    <property type="match status" value="1"/>
</dbReference>
<evidence type="ECO:0000313" key="2">
    <source>
        <dbReference type="EMBL" id="APW45007.1"/>
    </source>
</evidence>
<organism evidence="2 3">
    <name type="scientific">Rhodoferax saidenbachensis</name>
    <dbReference type="NCBI Taxonomy" id="1484693"/>
    <lineage>
        <taxon>Bacteria</taxon>
        <taxon>Pseudomonadati</taxon>
        <taxon>Pseudomonadota</taxon>
        <taxon>Betaproteobacteria</taxon>
        <taxon>Burkholderiales</taxon>
        <taxon>Comamonadaceae</taxon>
        <taxon>Rhodoferax</taxon>
    </lineage>
</organism>
<name>A0A1P8KG19_9BURK</name>
<keyword evidence="3" id="KW-1185">Reference proteome</keyword>
<dbReference type="AlphaFoldDB" id="A0A1P8KG19"/>
<gene>
    <name evidence="2" type="ORF">RS694_19445</name>
</gene>
<dbReference type="STRING" id="1484693.RS694_19445"/>
<dbReference type="EMBL" id="CP019239">
    <property type="protein sequence ID" value="APW45007.1"/>
    <property type="molecule type" value="Genomic_DNA"/>
</dbReference>
<sequence length="226" mass="25757">MHFISATRLNEHDFWKTSSLGKSILRWRDTPSVQFHIHYENKDGLPKLYNQHIRSTPAADLLIFLHDDVYLNDPDFLTQIRKALARYDVVGVAGNVRLLPRQPAWCFKEVKNNGVVWDSGYLSGAIAHGIISSYTVSKYGPVPMACQALDGVFLAARCINLKRSRVTFDENFKFHFYDIDFCRTAIKTGLTLGTWSLSLIHESSGSFGSSSWNDAYKLYLQKWDSV</sequence>
<feature type="domain" description="Streptomycin biosynthesis protein StrF" evidence="1">
    <location>
        <begin position="43"/>
        <end position="191"/>
    </location>
</feature>
<dbReference type="InterPro" id="IPR029044">
    <property type="entry name" value="Nucleotide-diphossugar_trans"/>
</dbReference>